<dbReference type="KEGG" id="ftj:FTUN_5087"/>
<accession>A0A6M5YWC4</accession>
<evidence type="ECO:0000313" key="1">
    <source>
        <dbReference type="EMBL" id="QJW97513.1"/>
    </source>
</evidence>
<dbReference type="EMBL" id="CP053452">
    <property type="protein sequence ID" value="QJW97513.1"/>
    <property type="molecule type" value="Genomic_DNA"/>
</dbReference>
<proteinExistence type="predicted"/>
<reference evidence="2" key="1">
    <citation type="submission" date="2020-05" db="EMBL/GenBank/DDBJ databases">
        <title>Frigoriglobus tundricola gen. nov., sp. nov., a psychrotolerant cellulolytic planctomycete of the family Gemmataceae with two divergent copies of 16S rRNA gene.</title>
        <authorList>
            <person name="Kulichevskaya I.S."/>
            <person name="Ivanova A.A."/>
            <person name="Naumoff D.G."/>
            <person name="Beletsky A.V."/>
            <person name="Rijpstra W.I.C."/>
            <person name="Sinninghe Damste J.S."/>
            <person name="Mardanov A.V."/>
            <person name="Ravin N.V."/>
            <person name="Dedysh S.N."/>
        </authorList>
    </citation>
    <scope>NUCLEOTIDE SEQUENCE [LARGE SCALE GENOMIC DNA]</scope>
    <source>
        <strain evidence="2">PL17</strain>
    </source>
</reference>
<sequence length="288" mass="30320">MRLSFRRVEKFVVLATLATVVVVGALRLGVGRFLSSTQGKAMVANRLGSALGMPVEVSEINVGDASSSFRFRVMDPADPKAEVLNVTSASADVSAADLVTGRVAPSALKLSGASLTLRVAPDGQVLTPLPPLPGGSGPVPTVIIQNGSVSISQAGRPPFALHGINLKLEPAGPIIALSGDVNDPKWGAWTVRGEVLRDTRTGWVELESRNAPLDAPLLASVPFVPQNLFDEVMSTDRAAVVVRLSVSSDRDVLPAVEIRQTRRIFGIPVEATIRLAPTSDSYLLVPLP</sequence>
<dbReference type="Proteomes" id="UP000503447">
    <property type="component" value="Chromosome"/>
</dbReference>
<dbReference type="AlphaFoldDB" id="A0A6M5YWC4"/>
<name>A0A6M5YWC4_9BACT</name>
<gene>
    <name evidence="1" type="ORF">FTUN_5087</name>
</gene>
<evidence type="ECO:0000313" key="2">
    <source>
        <dbReference type="Proteomes" id="UP000503447"/>
    </source>
</evidence>
<organism evidence="1 2">
    <name type="scientific">Frigoriglobus tundricola</name>
    <dbReference type="NCBI Taxonomy" id="2774151"/>
    <lineage>
        <taxon>Bacteria</taxon>
        <taxon>Pseudomonadati</taxon>
        <taxon>Planctomycetota</taxon>
        <taxon>Planctomycetia</taxon>
        <taxon>Gemmatales</taxon>
        <taxon>Gemmataceae</taxon>
        <taxon>Frigoriglobus</taxon>
    </lineage>
</organism>
<protein>
    <submittedName>
        <fullName evidence="1">Uncharacterized protein</fullName>
    </submittedName>
</protein>
<dbReference type="RefSeq" id="WP_171472866.1">
    <property type="nucleotide sequence ID" value="NZ_CP053452.2"/>
</dbReference>
<keyword evidence="2" id="KW-1185">Reference proteome</keyword>